<feature type="modified residue" description="4-aspartylphosphate" evidence="1">
    <location>
        <position position="60"/>
    </location>
</feature>
<dbReference type="GO" id="GO:0000160">
    <property type="term" value="P:phosphorelay signal transduction system"/>
    <property type="evidence" value="ECO:0007669"/>
    <property type="project" value="InterPro"/>
</dbReference>
<evidence type="ECO:0000313" key="3">
    <source>
        <dbReference type="EMBL" id="GAL84645.1"/>
    </source>
</evidence>
<dbReference type="PANTHER" id="PTHR44520:SF2">
    <property type="entry name" value="RESPONSE REGULATOR RCP1"/>
    <property type="match status" value="1"/>
</dbReference>
<dbReference type="Proteomes" id="UP000030185">
    <property type="component" value="Unassembled WGS sequence"/>
</dbReference>
<dbReference type="AlphaFoldDB" id="A0A098LCE4"/>
<reference evidence="3 4" key="1">
    <citation type="submission" date="2014-09" db="EMBL/GenBank/DDBJ databases">
        <title>Sporocytophaga myxococcoides PG-01 genome sequencing.</title>
        <authorList>
            <person name="Liu L."/>
            <person name="Gao P.J."/>
            <person name="Chen G.J."/>
            <person name="Wang L.S."/>
        </authorList>
    </citation>
    <scope>NUCLEOTIDE SEQUENCE [LARGE SCALE GENOMIC DNA]</scope>
    <source>
        <strain evidence="3 4">PG-01</strain>
    </source>
</reference>
<evidence type="ECO:0000256" key="1">
    <source>
        <dbReference type="PROSITE-ProRule" id="PRU00169"/>
    </source>
</evidence>
<evidence type="ECO:0000259" key="2">
    <source>
        <dbReference type="PROSITE" id="PS50110"/>
    </source>
</evidence>
<dbReference type="RefSeq" id="WP_052430052.1">
    <property type="nucleotide sequence ID" value="NZ_BBLT01000003.1"/>
</dbReference>
<dbReference type="InterPro" id="IPR011006">
    <property type="entry name" value="CheY-like_superfamily"/>
</dbReference>
<dbReference type="SMART" id="SM00448">
    <property type="entry name" value="REC"/>
    <property type="match status" value="1"/>
</dbReference>
<dbReference type="InterPro" id="IPR052893">
    <property type="entry name" value="TCS_response_regulator"/>
</dbReference>
<dbReference type="Gene3D" id="3.40.50.2300">
    <property type="match status" value="1"/>
</dbReference>
<comment type="caution">
    <text evidence="3">The sequence shown here is derived from an EMBL/GenBank/DDBJ whole genome shotgun (WGS) entry which is preliminary data.</text>
</comment>
<dbReference type="PANTHER" id="PTHR44520">
    <property type="entry name" value="RESPONSE REGULATOR RCP1-RELATED"/>
    <property type="match status" value="1"/>
</dbReference>
<dbReference type="OrthoDB" id="7631574at2"/>
<gene>
    <name evidence="3" type="ORF">MYP_1873</name>
</gene>
<dbReference type="STRING" id="153721.MYP_1873"/>
<keyword evidence="1" id="KW-0597">Phosphoprotein</keyword>
<sequence>MPYFNTILLVDDDFVNNFITERTLRRSNIAREVKTVRNGEEALTFLTEQINRTPELIILDVNMPEMNGIDFLKNFKKMVLEKNIKVVLLTSVISPGQESSISRLGFEDIMIKPFTEEKLLKILKKDLIAR</sequence>
<dbReference type="EMBL" id="BBLT01000003">
    <property type="protein sequence ID" value="GAL84645.1"/>
    <property type="molecule type" value="Genomic_DNA"/>
</dbReference>
<proteinExistence type="predicted"/>
<protein>
    <submittedName>
        <fullName evidence="3">Chemotaxis protein CheY</fullName>
    </submittedName>
</protein>
<feature type="domain" description="Response regulatory" evidence="2">
    <location>
        <begin position="6"/>
        <end position="127"/>
    </location>
</feature>
<dbReference type="Pfam" id="PF00072">
    <property type="entry name" value="Response_reg"/>
    <property type="match status" value="1"/>
</dbReference>
<dbReference type="eggNOG" id="COG2197">
    <property type="taxonomic scope" value="Bacteria"/>
</dbReference>
<dbReference type="SUPFAM" id="SSF52172">
    <property type="entry name" value="CheY-like"/>
    <property type="match status" value="1"/>
</dbReference>
<accession>A0A098LCE4</accession>
<evidence type="ECO:0000313" key="4">
    <source>
        <dbReference type="Proteomes" id="UP000030185"/>
    </source>
</evidence>
<dbReference type="InterPro" id="IPR001789">
    <property type="entry name" value="Sig_transdc_resp-reg_receiver"/>
</dbReference>
<keyword evidence="4" id="KW-1185">Reference proteome</keyword>
<name>A0A098LCE4_9BACT</name>
<dbReference type="PROSITE" id="PS50110">
    <property type="entry name" value="RESPONSE_REGULATORY"/>
    <property type="match status" value="1"/>
</dbReference>
<organism evidence="3 4">
    <name type="scientific">Sporocytophaga myxococcoides</name>
    <dbReference type="NCBI Taxonomy" id="153721"/>
    <lineage>
        <taxon>Bacteria</taxon>
        <taxon>Pseudomonadati</taxon>
        <taxon>Bacteroidota</taxon>
        <taxon>Cytophagia</taxon>
        <taxon>Cytophagales</taxon>
        <taxon>Cytophagaceae</taxon>
        <taxon>Sporocytophaga</taxon>
    </lineage>
</organism>